<sequence length="137" mass="15178">MMRFDRKRILEFQRFFAASLGGVIFDIALSYVLVQFWGMGVLAASAVSLFTAAALVYFVHEHWTFGGGGRFSIRRLVQTLITALTALVTRALVLTSLSFLLGDKLILFQLGTAVTASFLVNYLLVRQIMHRSGRASA</sequence>
<evidence type="ECO:0000256" key="3">
    <source>
        <dbReference type="ARBA" id="ARBA00022989"/>
    </source>
</evidence>
<organism evidence="7 8">
    <name type="scientific">Brucella intermedia LMG 3301</name>
    <dbReference type="NCBI Taxonomy" id="641118"/>
    <lineage>
        <taxon>Bacteria</taxon>
        <taxon>Pseudomonadati</taxon>
        <taxon>Pseudomonadota</taxon>
        <taxon>Alphaproteobacteria</taxon>
        <taxon>Hyphomicrobiales</taxon>
        <taxon>Brucellaceae</taxon>
        <taxon>Brucella/Ochrobactrum group</taxon>
        <taxon>Brucella</taxon>
    </lineage>
</organism>
<comment type="subcellular location">
    <subcellularLocation>
        <location evidence="1">Membrane</location>
        <topology evidence="1">Multi-pass membrane protein</topology>
    </subcellularLocation>
</comment>
<evidence type="ECO:0000256" key="5">
    <source>
        <dbReference type="SAM" id="Phobius"/>
    </source>
</evidence>
<dbReference type="GO" id="GO:0000271">
    <property type="term" value="P:polysaccharide biosynthetic process"/>
    <property type="evidence" value="ECO:0007669"/>
    <property type="project" value="InterPro"/>
</dbReference>
<proteinExistence type="predicted"/>
<feature type="transmembrane region" description="Helical" evidence="5">
    <location>
        <begin position="106"/>
        <end position="125"/>
    </location>
</feature>
<keyword evidence="2 5" id="KW-0812">Transmembrane</keyword>
<dbReference type="HOGENOM" id="CLU_1863137_0_0_5"/>
<feature type="transmembrane region" description="Helical" evidence="5">
    <location>
        <begin position="80"/>
        <end position="100"/>
    </location>
</feature>
<dbReference type="GeneID" id="57308004"/>
<keyword evidence="4 5" id="KW-0472">Membrane</keyword>
<dbReference type="Pfam" id="PF04138">
    <property type="entry name" value="GtrA_DPMS_TM"/>
    <property type="match status" value="1"/>
</dbReference>
<dbReference type="RefSeq" id="WP_006467686.1">
    <property type="nucleotide sequence ID" value="NZ_ACQA01000001.1"/>
</dbReference>
<dbReference type="Proteomes" id="UP000004386">
    <property type="component" value="Unassembled WGS sequence"/>
</dbReference>
<name>C4WHE7_9HYPH</name>
<accession>C4WHE7</accession>
<dbReference type="GO" id="GO:0016020">
    <property type="term" value="C:membrane"/>
    <property type="evidence" value="ECO:0007669"/>
    <property type="project" value="UniProtKB-SubCell"/>
</dbReference>
<gene>
    <name evidence="7" type="ORF">OINT_1002041</name>
</gene>
<evidence type="ECO:0000256" key="4">
    <source>
        <dbReference type="ARBA" id="ARBA00023136"/>
    </source>
</evidence>
<feature type="transmembrane region" description="Helical" evidence="5">
    <location>
        <begin position="12"/>
        <end position="33"/>
    </location>
</feature>
<keyword evidence="3 5" id="KW-1133">Transmembrane helix</keyword>
<evidence type="ECO:0000313" key="8">
    <source>
        <dbReference type="Proteomes" id="UP000004386"/>
    </source>
</evidence>
<evidence type="ECO:0000259" key="6">
    <source>
        <dbReference type="Pfam" id="PF04138"/>
    </source>
</evidence>
<evidence type="ECO:0000256" key="2">
    <source>
        <dbReference type="ARBA" id="ARBA00022692"/>
    </source>
</evidence>
<dbReference type="AlphaFoldDB" id="C4WHE7"/>
<feature type="domain" description="GtrA/DPMS transmembrane" evidence="6">
    <location>
        <begin position="14"/>
        <end position="126"/>
    </location>
</feature>
<protein>
    <recommendedName>
        <fullName evidence="6">GtrA/DPMS transmembrane domain-containing protein</fullName>
    </recommendedName>
</protein>
<reference evidence="7 8" key="1">
    <citation type="submission" date="2009-05" db="EMBL/GenBank/DDBJ databases">
        <authorList>
            <person name="Setubal J.C."/>
            <person name="Boyle S."/>
            <person name="Crasta O.R."/>
            <person name="Gillespie J.J."/>
            <person name="Kenyon R.W."/>
            <person name="Lu J."/>
            <person name="Mane S."/>
            <person name="Nagrani S."/>
            <person name="Shallom J.M."/>
            <person name="Shallom S."/>
            <person name="Shukla M."/>
            <person name="Snyder E.E."/>
            <person name="Sobral B.W."/>
            <person name="Wattam A.R."/>
            <person name="Will R."/>
            <person name="Williams K."/>
            <person name="Yoo H."/>
            <person name="Munk C."/>
            <person name="Tapia R."/>
            <person name="Green L."/>
            <person name="Rogers Y."/>
            <person name="Detter J.C."/>
            <person name="Bruce D."/>
            <person name="Brettin T.S."/>
            <person name="Tsolis R."/>
        </authorList>
    </citation>
    <scope>NUCLEOTIDE SEQUENCE [LARGE SCALE GENOMIC DNA]</scope>
    <source>
        <strain evidence="7 8">LMG 3301</strain>
    </source>
</reference>
<evidence type="ECO:0000256" key="1">
    <source>
        <dbReference type="ARBA" id="ARBA00004141"/>
    </source>
</evidence>
<feature type="transmembrane region" description="Helical" evidence="5">
    <location>
        <begin position="39"/>
        <end position="59"/>
    </location>
</feature>
<dbReference type="EMBL" id="ACQA01000001">
    <property type="protein sequence ID" value="EEQ96594.1"/>
    <property type="molecule type" value="Genomic_DNA"/>
</dbReference>
<dbReference type="InterPro" id="IPR007267">
    <property type="entry name" value="GtrA_DPMS_TM"/>
</dbReference>
<comment type="caution">
    <text evidence="7">The sequence shown here is derived from an EMBL/GenBank/DDBJ whole genome shotgun (WGS) entry which is preliminary data.</text>
</comment>
<evidence type="ECO:0000313" key="7">
    <source>
        <dbReference type="EMBL" id="EEQ96594.1"/>
    </source>
</evidence>